<dbReference type="GO" id="GO:0016491">
    <property type="term" value="F:oxidoreductase activity"/>
    <property type="evidence" value="ECO:0007669"/>
    <property type="project" value="InterPro"/>
</dbReference>
<reference evidence="4 5" key="1">
    <citation type="submission" date="2017-06" db="EMBL/GenBank/DDBJ databases">
        <title>Complete genome sequence of Paenibacillus donghaensis KCTC 13049T isolated from East Sea sediment, South Korea.</title>
        <authorList>
            <person name="Jung B.K."/>
            <person name="Hong S.-J."/>
            <person name="Shin J.-H."/>
        </authorList>
    </citation>
    <scope>NUCLEOTIDE SEQUENCE [LARGE SCALE GENOMIC DNA]</scope>
    <source>
        <strain evidence="4 5">KCTC 13049</strain>
    </source>
</reference>
<keyword evidence="2" id="KW-0472">Membrane</keyword>
<dbReference type="KEGG" id="pdh:B9T62_12220"/>
<dbReference type="GO" id="GO:0016209">
    <property type="term" value="F:antioxidant activity"/>
    <property type="evidence" value="ECO:0007669"/>
    <property type="project" value="InterPro"/>
</dbReference>
<keyword evidence="2" id="KW-0812">Transmembrane</keyword>
<dbReference type="Proteomes" id="UP000249890">
    <property type="component" value="Chromosome"/>
</dbReference>
<dbReference type="InterPro" id="IPR036249">
    <property type="entry name" value="Thioredoxin-like_sf"/>
</dbReference>
<keyword evidence="5" id="KW-1185">Reference proteome</keyword>
<evidence type="ECO:0000313" key="4">
    <source>
        <dbReference type="EMBL" id="ASA21476.1"/>
    </source>
</evidence>
<dbReference type="InterPro" id="IPR000866">
    <property type="entry name" value="AhpC/TSA"/>
</dbReference>
<dbReference type="PANTHER" id="PTHR42852:SF17">
    <property type="entry name" value="THIOREDOXIN-LIKE PROTEIN HI_1115"/>
    <property type="match status" value="1"/>
</dbReference>
<dbReference type="SUPFAM" id="SSF52833">
    <property type="entry name" value="Thioredoxin-like"/>
    <property type="match status" value="1"/>
</dbReference>
<dbReference type="PANTHER" id="PTHR42852">
    <property type="entry name" value="THIOL:DISULFIDE INTERCHANGE PROTEIN DSBE"/>
    <property type="match status" value="1"/>
</dbReference>
<evidence type="ECO:0000313" key="5">
    <source>
        <dbReference type="Proteomes" id="UP000249890"/>
    </source>
</evidence>
<dbReference type="OrthoDB" id="25753at2"/>
<dbReference type="AlphaFoldDB" id="A0A2Z2K5P5"/>
<dbReference type="EMBL" id="CP021780">
    <property type="protein sequence ID" value="ASA21476.1"/>
    <property type="molecule type" value="Genomic_DNA"/>
</dbReference>
<dbReference type="Pfam" id="PF00578">
    <property type="entry name" value="AhpC-TSA"/>
    <property type="match status" value="1"/>
</dbReference>
<dbReference type="InterPro" id="IPR013766">
    <property type="entry name" value="Thioredoxin_domain"/>
</dbReference>
<dbReference type="Gene3D" id="3.40.30.10">
    <property type="entry name" value="Glutaredoxin"/>
    <property type="match status" value="1"/>
</dbReference>
<dbReference type="PROSITE" id="PS51352">
    <property type="entry name" value="THIOREDOXIN_2"/>
    <property type="match status" value="1"/>
</dbReference>
<evidence type="ECO:0000256" key="1">
    <source>
        <dbReference type="ARBA" id="ARBA00023157"/>
    </source>
</evidence>
<name>A0A2Z2K5P5_9BACL</name>
<sequence>MKQYRRRLNLLIMVAIVGAVIWVVIQTVQREDESPAGSIEPGAAAPLFEATTITGEKVRLEDYRGRTVLINFWASWCKPCVREMPLLAGVGTSSASSVETLFINVGESKGTVSDYMKAHEFSFPVTIDVTGRIAGLYRVTALPATFIIDGSGKITQAVLGEVTDLALLESWLR</sequence>
<evidence type="ECO:0000256" key="2">
    <source>
        <dbReference type="SAM" id="Phobius"/>
    </source>
</evidence>
<feature type="transmembrane region" description="Helical" evidence="2">
    <location>
        <begin position="7"/>
        <end position="25"/>
    </location>
</feature>
<organism evidence="4 5">
    <name type="scientific">Paenibacillus donghaensis</name>
    <dbReference type="NCBI Taxonomy" id="414771"/>
    <lineage>
        <taxon>Bacteria</taxon>
        <taxon>Bacillati</taxon>
        <taxon>Bacillota</taxon>
        <taxon>Bacilli</taxon>
        <taxon>Bacillales</taxon>
        <taxon>Paenibacillaceae</taxon>
        <taxon>Paenibacillus</taxon>
    </lineage>
</organism>
<dbReference type="InterPro" id="IPR050553">
    <property type="entry name" value="Thioredoxin_ResA/DsbE_sf"/>
</dbReference>
<dbReference type="CDD" id="cd02966">
    <property type="entry name" value="TlpA_like_family"/>
    <property type="match status" value="1"/>
</dbReference>
<proteinExistence type="predicted"/>
<gene>
    <name evidence="4" type="ORF">B9T62_12220</name>
</gene>
<protein>
    <recommendedName>
        <fullName evidence="3">Thioredoxin domain-containing protein</fullName>
    </recommendedName>
</protein>
<accession>A0A2Z2K5P5</accession>
<evidence type="ECO:0000259" key="3">
    <source>
        <dbReference type="PROSITE" id="PS51352"/>
    </source>
</evidence>
<keyword evidence="1" id="KW-1015">Disulfide bond</keyword>
<feature type="domain" description="Thioredoxin" evidence="3">
    <location>
        <begin position="39"/>
        <end position="173"/>
    </location>
</feature>
<dbReference type="RefSeq" id="WP_087915484.1">
    <property type="nucleotide sequence ID" value="NZ_CP021780.1"/>
</dbReference>
<keyword evidence="2" id="KW-1133">Transmembrane helix</keyword>